<dbReference type="OrthoDB" id="9789566at2"/>
<dbReference type="PROSITE" id="PS50977">
    <property type="entry name" value="HTH_TETR_2"/>
    <property type="match status" value="1"/>
</dbReference>
<evidence type="ECO:0000313" key="1">
    <source>
        <dbReference type="EMBL" id="BAU55089.1"/>
    </source>
</evidence>
<dbReference type="InterPro" id="IPR009057">
    <property type="entry name" value="Homeodomain-like_sf"/>
</dbReference>
<dbReference type="KEGG" id="mgot:MgSA37_03270"/>
<dbReference type="PANTHER" id="PTHR43479">
    <property type="entry name" value="ACREF/ENVCD OPERON REPRESSOR-RELATED"/>
    <property type="match status" value="1"/>
</dbReference>
<dbReference type="Proteomes" id="UP000218263">
    <property type="component" value="Chromosome"/>
</dbReference>
<accession>A0A0X8X7Y1</accession>
<dbReference type="Pfam" id="PF00440">
    <property type="entry name" value="TetR_N"/>
    <property type="match status" value="1"/>
</dbReference>
<sequence length="208" mass="23723">MDKPGNITNPDASTEEKIKEAARVVFTAKGYAATTVRDIAAQANINLALVNYYFRSKEKLFDLIMAETMKILFDKIKPVIYDESTTLNEKISGIVDSYLELLLENPELPLFVVSEMRSGSDMLPKMTENGKLFLESHFAKQIRQLQAKGQLNFHPVNIMMNMLGLIVFPFIGRPLMLKTGIVNEEEFRKIIEERKKLIPLWIVSIINL</sequence>
<keyword evidence="2" id="KW-1185">Reference proteome</keyword>
<dbReference type="InterPro" id="IPR023772">
    <property type="entry name" value="DNA-bd_HTH_TetR-type_CS"/>
</dbReference>
<dbReference type="PANTHER" id="PTHR43479:SF11">
    <property type="entry name" value="ACREF_ENVCD OPERON REPRESSOR-RELATED"/>
    <property type="match status" value="1"/>
</dbReference>
<reference evidence="1 2" key="1">
    <citation type="submission" date="2015-12" db="EMBL/GenBank/DDBJ databases">
        <title>Genome sequence of Mucilaginibacter gotjawali.</title>
        <authorList>
            <person name="Lee J.S."/>
            <person name="Lee K.C."/>
            <person name="Kim K.K."/>
            <person name="Lee B.W."/>
        </authorList>
    </citation>
    <scope>NUCLEOTIDE SEQUENCE [LARGE SCALE GENOMIC DNA]</scope>
    <source>
        <strain evidence="1 2">SA3-7</strain>
    </source>
</reference>
<dbReference type="AlphaFoldDB" id="A0A0X8X7Y1"/>
<dbReference type="InterPro" id="IPR001647">
    <property type="entry name" value="HTH_TetR"/>
</dbReference>
<dbReference type="Gene3D" id="1.10.357.10">
    <property type="entry name" value="Tetracycline Repressor, domain 2"/>
    <property type="match status" value="1"/>
</dbReference>
<dbReference type="EMBL" id="AP017313">
    <property type="protein sequence ID" value="BAU55089.1"/>
    <property type="molecule type" value="Genomic_DNA"/>
</dbReference>
<dbReference type="SUPFAM" id="SSF48498">
    <property type="entry name" value="Tetracyclin repressor-like, C-terminal domain"/>
    <property type="match status" value="1"/>
</dbReference>
<evidence type="ECO:0000313" key="2">
    <source>
        <dbReference type="Proteomes" id="UP000218263"/>
    </source>
</evidence>
<name>A0A0X8X7Y1_9SPHI</name>
<dbReference type="GO" id="GO:0003677">
    <property type="term" value="F:DNA binding"/>
    <property type="evidence" value="ECO:0007669"/>
    <property type="project" value="UniProtKB-UniRule"/>
</dbReference>
<dbReference type="PROSITE" id="PS01081">
    <property type="entry name" value="HTH_TETR_1"/>
    <property type="match status" value="1"/>
</dbReference>
<proteinExistence type="predicted"/>
<dbReference type="RefSeq" id="WP_096353267.1">
    <property type="nucleotide sequence ID" value="NZ_AP017313.1"/>
</dbReference>
<organism evidence="1 2">
    <name type="scientific">Mucilaginibacter gotjawali</name>
    <dbReference type="NCBI Taxonomy" id="1550579"/>
    <lineage>
        <taxon>Bacteria</taxon>
        <taxon>Pseudomonadati</taxon>
        <taxon>Bacteroidota</taxon>
        <taxon>Sphingobacteriia</taxon>
        <taxon>Sphingobacteriales</taxon>
        <taxon>Sphingobacteriaceae</taxon>
        <taxon>Mucilaginibacter</taxon>
    </lineage>
</organism>
<gene>
    <name evidence="1" type="primary">yttP</name>
    <name evidence="1" type="ORF">MgSA37_03270</name>
</gene>
<dbReference type="InterPro" id="IPR050624">
    <property type="entry name" value="HTH-type_Tx_Regulator"/>
</dbReference>
<dbReference type="InterPro" id="IPR036271">
    <property type="entry name" value="Tet_transcr_reg_TetR-rel_C_sf"/>
</dbReference>
<protein>
    <submittedName>
        <fullName evidence="1">Putative HTH-type transcriptional regulator YttP</fullName>
    </submittedName>
</protein>
<dbReference type="PRINTS" id="PR00455">
    <property type="entry name" value="HTHTETR"/>
</dbReference>
<dbReference type="SUPFAM" id="SSF46689">
    <property type="entry name" value="Homeodomain-like"/>
    <property type="match status" value="1"/>
</dbReference>